<dbReference type="SUPFAM" id="SSF53474">
    <property type="entry name" value="alpha/beta-Hydrolases"/>
    <property type="match status" value="1"/>
</dbReference>
<dbReference type="GO" id="GO:0005783">
    <property type="term" value="C:endoplasmic reticulum"/>
    <property type="evidence" value="ECO:0007669"/>
    <property type="project" value="UniProtKB-SubCell"/>
</dbReference>
<dbReference type="Proteomes" id="UP000558688">
    <property type="component" value="Unassembled WGS sequence"/>
</dbReference>
<dbReference type="PANTHER" id="PTHR48182:SF2">
    <property type="entry name" value="PROTEIN SERAC1"/>
    <property type="match status" value="1"/>
</dbReference>
<feature type="region of interest" description="Disordered" evidence="7">
    <location>
        <begin position="1082"/>
        <end position="1155"/>
    </location>
</feature>
<feature type="compositionally biased region" description="Polar residues" evidence="7">
    <location>
        <begin position="1103"/>
        <end position="1118"/>
    </location>
</feature>
<dbReference type="GO" id="GO:0016020">
    <property type="term" value="C:membrane"/>
    <property type="evidence" value="ECO:0007669"/>
    <property type="project" value="UniProtKB-SubCell"/>
</dbReference>
<evidence type="ECO:0000313" key="9">
    <source>
        <dbReference type="Proteomes" id="UP000558688"/>
    </source>
</evidence>
<evidence type="ECO:0000256" key="6">
    <source>
        <dbReference type="ARBA" id="ARBA00023136"/>
    </source>
</evidence>
<evidence type="ECO:0000313" key="8">
    <source>
        <dbReference type="EMBL" id="KAF5259383.1"/>
    </source>
</evidence>
<keyword evidence="5" id="KW-0496">Mitochondrion</keyword>
<accession>A0A8H5EG26</accession>
<evidence type="ECO:0000256" key="7">
    <source>
        <dbReference type="SAM" id="MobiDB-lite"/>
    </source>
</evidence>
<name>A0A8H5EG26_FUSOX</name>
<proteinExistence type="predicted"/>
<evidence type="ECO:0000256" key="2">
    <source>
        <dbReference type="ARBA" id="ARBA00004240"/>
    </source>
</evidence>
<dbReference type="InterPro" id="IPR029058">
    <property type="entry name" value="AB_hydrolase_fold"/>
</dbReference>
<evidence type="ECO:0000256" key="1">
    <source>
        <dbReference type="ARBA" id="ARBA00004173"/>
    </source>
</evidence>
<dbReference type="Gene3D" id="3.40.50.1820">
    <property type="entry name" value="alpha/beta hydrolase"/>
    <property type="match status" value="1"/>
</dbReference>
<keyword evidence="4" id="KW-0256">Endoplasmic reticulum</keyword>
<evidence type="ECO:0000256" key="4">
    <source>
        <dbReference type="ARBA" id="ARBA00022824"/>
    </source>
</evidence>
<dbReference type="InterPro" id="IPR052374">
    <property type="entry name" value="SERAC1"/>
</dbReference>
<protein>
    <recommendedName>
        <fullName evidence="10">DUF676 domain-containing protein</fullName>
    </recommendedName>
</protein>
<dbReference type="EMBL" id="JAAFOW010001747">
    <property type="protein sequence ID" value="KAF5259383.1"/>
    <property type="molecule type" value="Genomic_DNA"/>
</dbReference>
<evidence type="ECO:0000256" key="5">
    <source>
        <dbReference type="ARBA" id="ARBA00023128"/>
    </source>
</evidence>
<organism evidence="8 9">
    <name type="scientific">Fusarium oxysporum</name>
    <name type="common">Fusarium vascular wilt</name>
    <dbReference type="NCBI Taxonomy" id="5507"/>
    <lineage>
        <taxon>Eukaryota</taxon>
        <taxon>Fungi</taxon>
        <taxon>Dikarya</taxon>
        <taxon>Ascomycota</taxon>
        <taxon>Pezizomycotina</taxon>
        <taxon>Sordariomycetes</taxon>
        <taxon>Hypocreomycetidae</taxon>
        <taxon>Hypocreales</taxon>
        <taxon>Nectriaceae</taxon>
        <taxon>Fusarium</taxon>
        <taxon>Fusarium oxysporum species complex</taxon>
    </lineage>
</organism>
<dbReference type="PANTHER" id="PTHR48182">
    <property type="entry name" value="PROTEIN SERAC1"/>
    <property type="match status" value="1"/>
</dbReference>
<comment type="subcellular location">
    <subcellularLocation>
        <location evidence="2">Endoplasmic reticulum</location>
    </subcellularLocation>
    <subcellularLocation>
        <location evidence="3">Membrane</location>
    </subcellularLocation>
    <subcellularLocation>
        <location evidence="1">Mitochondrion</location>
    </subcellularLocation>
</comment>
<reference evidence="8" key="1">
    <citation type="submission" date="2020-02" db="EMBL/GenBank/DDBJ databases">
        <title>Identification and distribution of gene clusters putatively required for synthesis of sphingolipid metabolism inhibitors in phylogenetically diverse species of the filamentous fungus Fusarium.</title>
        <authorList>
            <person name="Kim H.-S."/>
            <person name="Busman M."/>
            <person name="Brown D.W."/>
            <person name="Divon H."/>
            <person name="Uhlig S."/>
            <person name="Proctor R.H."/>
        </authorList>
    </citation>
    <scope>NUCLEOTIDE SEQUENCE [LARGE SCALE GENOMIC DNA]</scope>
    <source>
        <strain evidence="8">NRRL 39464</strain>
    </source>
</reference>
<gene>
    <name evidence="8" type="ORF">FOXYS1_9999</name>
</gene>
<keyword evidence="6" id="KW-0472">Membrane</keyword>
<comment type="caution">
    <text evidence="8">The sequence shown here is derived from an EMBL/GenBank/DDBJ whole genome shotgun (WGS) entry which is preliminary data.</text>
</comment>
<sequence>MPPQTTIRLKNLRSDLTLEHLRSFMRDRFDSADIDTISLCPQRPIIDSPQVATVTLSRTEQFYKAQKSKQYHDLGSLMPNTSERSVSVDVDFFGFTVLYNGLQDVDPDVDFIFLHGLNGHAFRTFSCTNEEQAIRMWPRDFLKLSFPNARILTYGYNANVFKNTSLAVQQDFRDALLASLSVLRSGTAAAARPIVFLGHSLGGLVIKSALLAATEQPSYLSIHQSTRGVVFFGTPHRGSKMADLAKILQSVQTIAFWNERPPIRLIESLHITSTELVALHEKWLALCGGYTFVLSCRECRPMTRKGLPRFVQAIAPMTRDLVVDKISASVGTEKEISLPRQNCDHKDVCTFPDPTGEEYLTLVHVIQQGLVPVSVVQPTAGNIPASLSGRLPEMTGTASLGSLKDTEKLSNILKFFNEDAACIPPLCEPIDLVTIFEATDHSVRSFDDNYLRLLSNEYHDGKSWDPSSKYNEFSSASTEFISALDAAANLVKASFTFLWLLSRVLGRKKFVEVYKHVIDASAAKRPPGLDFCRLDMFHKSIQTLMSITIGNSWTSFDDSTADYGVDMWCSLDKGKQIDVCKSPLGLLEHHKEVLLPVTRRDLWLAENLVKIFGIGCIVDSAEEDQLAQQRKPLPLWRMDPTDDYFPESLDLSSIESVMHYLVPDLNLSWLDDDKTPRPDKGKALAQPQEPDSELHFSRFRDFINGIKERKRTQDPEESRLLEEEISLRLVMGAVGDDEGLAFEGPVFFGATDEARVLGYAQKDSFWLRRYLKAALTFNRAVVLCRQPMTLWLLKRGDILALHPADLLPMYATERGFTLEAGPVKWHRRIGGHAKYAQWDCLQVGRLLWDVPARAMAVGWKIICQNSDLLLQESLTAVDCVMFLAFQAALGYECCEGETVPIPVFAECLEAGSWQKFLPKLSQEIQLRQKCNRFDTLKAVEEAMPPFGEAMLTMDKEIDPASVFLVDRSHLYPPEMMTRDEFGVEWEDVRIDLEGVFASHKTDLREYNLVIFDKHRRIHNFAIGQFSKLASERMAAALGKGSEVHGDARTQGKAVATKSNTWQAIQNLFGLRGMELSEDASDILGSKDTQGPQLFEEGSDDETFSSPSFSLKATPQAYPTTAELPVSAAREDDTVSGPNLLRNYSSSNSEHPERTPKEVLVLRAKEDKAGVAAPRGWIGLALLPHLLDRSRNLVLDMGDYHECDMEIERTIISTVQALIADEEHGWLRTFVQNHAAYLERFNDINQDGEASGDTYLHILRERARRRESYTDAIVLDIAGRHLHERFIVFEEDYDTEGFLKLVQKAQYGDDSRTGSVIWLLRRGLFVYDLLVPATTTDHLEEIAMPDGLHLETEDVCSTETPVGRSTYLFMVGTAMLGLYGKTEDSGHEDSGQKDYVKAWGWQVMHAWTNGLTFARKYYLSHTDFYKNLQEIARPIDESSWDEGKRQLDGIHLQFENWRSQAVQSMEARKSAVEKFEEAEELLQNKAFVPALRSYAQVLDISLPALSPGCNLVTEELAIFVFESANQIVTISLEATMLEVALAYLGVAVKVATMFLGSEDPHDPTDKYQPRILENFARISYGMQHISETVRAWIYQMARICLTGQNQPDTHGQC</sequence>
<dbReference type="GO" id="GO:0005739">
    <property type="term" value="C:mitochondrion"/>
    <property type="evidence" value="ECO:0007669"/>
    <property type="project" value="UniProtKB-SubCell"/>
</dbReference>
<evidence type="ECO:0000256" key="3">
    <source>
        <dbReference type="ARBA" id="ARBA00004370"/>
    </source>
</evidence>
<evidence type="ECO:0008006" key="10">
    <source>
        <dbReference type="Google" id="ProtNLM"/>
    </source>
</evidence>